<gene>
    <name evidence="7" type="ORF">SASPL_154931</name>
</gene>
<dbReference type="PANTHER" id="PTHR31072">
    <property type="entry name" value="TRANSCRIPTION FACTOR TCP4-RELATED"/>
    <property type="match status" value="1"/>
</dbReference>
<dbReference type="GO" id="GO:0043565">
    <property type="term" value="F:sequence-specific DNA binding"/>
    <property type="evidence" value="ECO:0007669"/>
    <property type="project" value="TreeGrafter"/>
</dbReference>
<dbReference type="Proteomes" id="UP000298416">
    <property type="component" value="Unassembled WGS sequence"/>
</dbReference>
<accession>A0A8X8W0Y5</accession>
<keyword evidence="2" id="KW-0805">Transcription regulation</keyword>
<proteinExistence type="predicted"/>
<reference evidence="7" key="2">
    <citation type="submission" date="2020-08" db="EMBL/GenBank/DDBJ databases">
        <title>Plant Genome Project.</title>
        <authorList>
            <person name="Zhang R.-G."/>
        </authorList>
    </citation>
    <scope>NUCLEOTIDE SEQUENCE</scope>
    <source>
        <strain evidence="7">Huo1</strain>
        <tissue evidence="7">Leaf</tissue>
    </source>
</reference>
<evidence type="ECO:0000256" key="3">
    <source>
        <dbReference type="ARBA" id="ARBA00023125"/>
    </source>
</evidence>
<evidence type="ECO:0000256" key="5">
    <source>
        <dbReference type="ARBA" id="ARBA00023242"/>
    </source>
</evidence>
<dbReference type="EMBL" id="PNBA02000022">
    <property type="protein sequence ID" value="KAG6386045.1"/>
    <property type="molecule type" value="Genomic_DNA"/>
</dbReference>
<feature type="domain" description="TCP" evidence="6">
    <location>
        <begin position="58"/>
        <end position="116"/>
    </location>
</feature>
<protein>
    <recommendedName>
        <fullName evidence="6">TCP domain-containing protein</fullName>
    </recommendedName>
</protein>
<evidence type="ECO:0000256" key="2">
    <source>
        <dbReference type="ARBA" id="ARBA00023015"/>
    </source>
</evidence>
<comment type="subcellular location">
    <subcellularLocation>
        <location evidence="1">Nucleus</location>
    </subcellularLocation>
</comment>
<dbReference type="OrthoDB" id="1889307at2759"/>
<evidence type="ECO:0000313" key="7">
    <source>
        <dbReference type="EMBL" id="KAG6386045.1"/>
    </source>
</evidence>
<comment type="caution">
    <text evidence="7">The sequence shown here is derived from an EMBL/GenBank/DDBJ whole genome shotgun (WGS) entry which is preliminary data.</text>
</comment>
<keyword evidence="4" id="KW-0804">Transcription</keyword>
<evidence type="ECO:0000256" key="4">
    <source>
        <dbReference type="ARBA" id="ARBA00023163"/>
    </source>
</evidence>
<keyword evidence="5" id="KW-0539">Nucleus</keyword>
<keyword evidence="3" id="KW-0238">DNA-binding</keyword>
<dbReference type="InterPro" id="IPR017887">
    <property type="entry name" value="TF_TCP_subgr"/>
</dbReference>
<name>A0A8X8W0Y5_SALSN</name>
<reference evidence="7" key="1">
    <citation type="submission" date="2018-01" db="EMBL/GenBank/DDBJ databases">
        <authorList>
            <person name="Mao J.F."/>
        </authorList>
    </citation>
    <scope>NUCLEOTIDE SEQUENCE</scope>
    <source>
        <strain evidence="7">Huo1</strain>
        <tissue evidence="7">Leaf</tissue>
    </source>
</reference>
<keyword evidence="8" id="KW-1185">Reference proteome</keyword>
<evidence type="ECO:0000256" key="1">
    <source>
        <dbReference type="ARBA" id="ARBA00004123"/>
    </source>
</evidence>
<sequence>MPKISRDRGMVGKKEEEGEFIKIPKMAPLFTPSPSSRQWSSSALKNPRIVRVSNSFGGKDRHSKVFTVKGLRDRRIRLSVPTAIQLYDLQEKLGLSQPSKVIDWLIDATKLEIDKLPPLPTMPTNYLQFHQPIAPISSMPNQAYASEFISPYLFKEREGFGGFVAQNFFPQYSSEFATPYNNPNYFQSMEPPNLSLSQFGGLGFPFSKELSSSSQASSSQNYTPHFQPYFVENNDNLQWQNSSTPMISFSLNASFHST</sequence>
<evidence type="ECO:0000313" key="8">
    <source>
        <dbReference type="Proteomes" id="UP000298416"/>
    </source>
</evidence>
<dbReference type="GO" id="GO:0003700">
    <property type="term" value="F:DNA-binding transcription factor activity"/>
    <property type="evidence" value="ECO:0007669"/>
    <property type="project" value="InterPro"/>
</dbReference>
<dbReference type="PROSITE" id="PS51369">
    <property type="entry name" value="TCP"/>
    <property type="match status" value="1"/>
</dbReference>
<evidence type="ECO:0000259" key="6">
    <source>
        <dbReference type="PROSITE" id="PS51369"/>
    </source>
</evidence>
<dbReference type="AlphaFoldDB" id="A0A8X8W0Y5"/>
<organism evidence="7">
    <name type="scientific">Salvia splendens</name>
    <name type="common">Scarlet sage</name>
    <dbReference type="NCBI Taxonomy" id="180675"/>
    <lineage>
        <taxon>Eukaryota</taxon>
        <taxon>Viridiplantae</taxon>
        <taxon>Streptophyta</taxon>
        <taxon>Embryophyta</taxon>
        <taxon>Tracheophyta</taxon>
        <taxon>Spermatophyta</taxon>
        <taxon>Magnoliopsida</taxon>
        <taxon>eudicotyledons</taxon>
        <taxon>Gunneridae</taxon>
        <taxon>Pentapetalae</taxon>
        <taxon>asterids</taxon>
        <taxon>lamiids</taxon>
        <taxon>Lamiales</taxon>
        <taxon>Lamiaceae</taxon>
        <taxon>Nepetoideae</taxon>
        <taxon>Mentheae</taxon>
        <taxon>Salviinae</taxon>
        <taxon>Salvia</taxon>
        <taxon>Salvia subgen. Calosphace</taxon>
        <taxon>core Calosphace</taxon>
    </lineage>
</organism>
<dbReference type="GO" id="GO:0005634">
    <property type="term" value="C:nucleus"/>
    <property type="evidence" value="ECO:0007669"/>
    <property type="project" value="UniProtKB-SubCell"/>
</dbReference>
<dbReference type="Pfam" id="PF03634">
    <property type="entry name" value="TCP"/>
    <property type="match status" value="1"/>
</dbReference>
<dbReference type="PANTHER" id="PTHR31072:SF268">
    <property type="entry name" value="TCP DOMAIN-CONTAINING PROTEIN"/>
    <property type="match status" value="1"/>
</dbReference>
<dbReference type="InterPro" id="IPR005333">
    <property type="entry name" value="Transcription_factor_TCP"/>
</dbReference>